<dbReference type="PANTHER" id="PTHR33498:SF1">
    <property type="entry name" value="TRANSPOSASE FOR INSERTION SEQUENCE ELEMENT IS1557"/>
    <property type="match status" value="1"/>
</dbReference>
<name>A0A5S4FD56_9ACTN</name>
<feature type="domain" description="Transposase IS204/IS1001/IS1096/IS1165 DDE" evidence="1">
    <location>
        <begin position="131"/>
        <end position="231"/>
    </location>
</feature>
<keyword evidence="4" id="KW-1185">Reference proteome</keyword>
<dbReference type="Proteomes" id="UP000309128">
    <property type="component" value="Unassembled WGS sequence"/>
</dbReference>
<dbReference type="InterPro" id="IPR029261">
    <property type="entry name" value="Transposase_Znf"/>
</dbReference>
<protein>
    <submittedName>
        <fullName evidence="3">ISL3 family transposase</fullName>
    </submittedName>
</protein>
<evidence type="ECO:0000259" key="2">
    <source>
        <dbReference type="Pfam" id="PF14690"/>
    </source>
</evidence>
<organism evidence="3 4">
    <name type="scientific">Nonomuraea turkmeniaca</name>
    <dbReference type="NCBI Taxonomy" id="103838"/>
    <lineage>
        <taxon>Bacteria</taxon>
        <taxon>Bacillati</taxon>
        <taxon>Actinomycetota</taxon>
        <taxon>Actinomycetes</taxon>
        <taxon>Streptosporangiales</taxon>
        <taxon>Streptosporangiaceae</taxon>
        <taxon>Nonomuraea</taxon>
    </lineage>
</organism>
<dbReference type="PANTHER" id="PTHR33498">
    <property type="entry name" value="TRANSPOSASE FOR INSERTION SEQUENCE ELEMENT IS1557"/>
    <property type="match status" value="1"/>
</dbReference>
<dbReference type="Pfam" id="PF14690">
    <property type="entry name" value="Zn_ribbon_ISL3"/>
    <property type="match status" value="1"/>
</dbReference>
<sequence>MRIAARTGSEVVACRGCGTPSARVHDRYRRRLQDLACGGRPVQVELEVRRFICGNPACLVATFAEQVPGLTAKQQRRTAGLRGLLERVALALAGRAGSRLAGALGTIVSRFTLIRLVRALPDPEIGRVTVLGVDDWAKRRGHSYASVLVDMAGHRIIDVLPDREAATLAEWLRAHPGVEVICRDRASAYALGGREGAPDAQQVADRWHMWDDLREYADKTVAAHHRCVKEHYVALAQVAEEQAPNPGQVAEQKTIDHAENRARVVKARERYRQVQALKAEGKSHAAIQRELRLAPMTVRKYSRAQSVDEVVAGTLTGWPSMLDDYKPHLHERWNSGCANIQQLHREITALGFRGSYGTVYAYLAPFKGSAAPPAVPAPPKARHITSWIRRRPDNLGPDEQRKLKEVLAACPHLDALHGHIKTFAQMMTERQGQRLDAWIDAVRADDLPHLHSFANGLERDHAAVLNGLTLPYSSGVVEGKVCKIKFFKRLMFGRANYDLLRKMALLN</sequence>
<dbReference type="Pfam" id="PF01610">
    <property type="entry name" value="DDE_Tnp_ISL3"/>
    <property type="match status" value="2"/>
</dbReference>
<feature type="domain" description="Transposase IS204/IS1001/IS1096/IS1165 zinc-finger" evidence="2">
    <location>
        <begin position="11"/>
        <end position="53"/>
    </location>
</feature>
<dbReference type="AlphaFoldDB" id="A0A5S4FD56"/>
<dbReference type="EMBL" id="VCKY01000094">
    <property type="protein sequence ID" value="TMR15911.1"/>
    <property type="molecule type" value="Genomic_DNA"/>
</dbReference>
<dbReference type="InterPro" id="IPR002560">
    <property type="entry name" value="Transposase_DDE"/>
</dbReference>
<dbReference type="OrthoDB" id="3238779at2"/>
<dbReference type="InterPro" id="IPR047951">
    <property type="entry name" value="Transpos_ISL3"/>
</dbReference>
<evidence type="ECO:0000313" key="4">
    <source>
        <dbReference type="Proteomes" id="UP000309128"/>
    </source>
</evidence>
<feature type="domain" description="Transposase IS204/IS1001/IS1096/IS1165 DDE" evidence="1">
    <location>
        <begin position="387"/>
        <end position="502"/>
    </location>
</feature>
<comment type="caution">
    <text evidence="3">The sequence shown here is derived from an EMBL/GenBank/DDBJ whole genome shotgun (WGS) entry which is preliminary data.</text>
</comment>
<evidence type="ECO:0000313" key="3">
    <source>
        <dbReference type="EMBL" id="TMR15911.1"/>
    </source>
</evidence>
<evidence type="ECO:0000259" key="1">
    <source>
        <dbReference type="Pfam" id="PF01610"/>
    </source>
</evidence>
<accession>A0A5S4FD56</accession>
<gene>
    <name evidence="3" type="ORF">ETD86_26015</name>
</gene>
<dbReference type="NCBIfam" id="NF033550">
    <property type="entry name" value="transpos_ISL3"/>
    <property type="match status" value="1"/>
</dbReference>
<reference evidence="3 4" key="1">
    <citation type="submission" date="2019-05" db="EMBL/GenBank/DDBJ databases">
        <title>Draft genome sequence of Nonomuraea turkmeniaca DSM 43926.</title>
        <authorList>
            <person name="Saricaoglu S."/>
            <person name="Isik K."/>
        </authorList>
    </citation>
    <scope>NUCLEOTIDE SEQUENCE [LARGE SCALE GENOMIC DNA]</scope>
    <source>
        <strain evidence="3 4">DSM 43926</strain>
    </source>
</reference>
<proteinExistence type="predicted"/>